<keyword evidence="3 6" id="KW-0378">Hydrolase</keyword>
<evidence type="ECO:0000256" key="3">
    <source>
        <dbReference type="ARBA" id="ARBA00022801"/>
    </source>
</evidence>
<dbReference type="InterPro" id="IPR001254">
    <property type="entry name" value="Trypsin_dom"/>
</dbReference>
<dbReference type="Pfam" id="PF00089">
    <property type="entry name" value="Trypsin"/>
    <property type="match status" value="1"/>
</dbReference>
<dbReference type="PROSITE" id="PS50240">
    <property type="entry name" value="TRYPSIN_DOM"/>
    <property type="match status" value="1"/>
</dbReference>
<feature type="non-terminal residue" evidence="8">
    <location>
        <position position="209"/>
    </location>
</feature>
<dbReference type="Proteomes" id="UP000728032">
    <property type="component" value="Unassembled WGS sequence"/>
</dbReference>
<evidence type="ECO:0000256" key="6">
    <source>
        <dbReference type="RuleBase" id="RU363034"/>
    </source>
</evidence>
<evidence type="ECO:0000313" key="9">
    <source>
        <dbReference type="Proteomes" id="UP000728032"/>
    </source>
</evidence>
<evidence type="ECO:0000313" key="8">
    <source>
        <dbReference type="EMBL" id="CAD7654088.1"/>
    </source>
</evidence>
<dbReference type="InterPro" id="IPR001314">
    <property type="entry name" value="Peptidase_S1A"/>
</dbReference>
<dbReference type="GO" id="GO:0006508">
    <property type="term" value="P:proteolysis"/>
    <property type="evidence" value="ECO:0007669"/>
    <property type="project" value="UniProtKB-KW"/>
</dbReference>
<dbReference type="AlphaFoldDB" id="A0A7R9QPW5"/>
<dbReference type="PANTHER" id="PTHR24276">
    <property type="entry name" value="POLYSERASE-RELATED"/>
    <property type="match status" value="1"/>
</dbReference>
<sequence length="209" mass="21375">QGIFGKSHICGGSLRDANYVITAAHCCDGSAASSLFVHLGGLDRTKLSQQINVATVEKHGQYSSSTIDYDYCLLKLASAAQTGNGVSTIPLATAAPADGAAAQLTGWGKTSGSSSALPTALQYATFTIVSQSRCNGKWSDVNTVTPRMICAENKAASGCNGDSGGPLVSGGKLVGIVSWGANGCPADTTVRPTVYADVANQNAWLSRNI</sequence>
<keyword evidence="2 6" id="KW-0645">Protease</keyword>
<proteinExistence type="inferred from homology"/>
<dbReference type="SUPFAM" id="SSF50494">
    <property type="entry name" value="Trypsin-like serine proteases"/>
    <property type="match status" value="1"/>
</dbReference>
<reference evidence="8" key="1">
    <citation type="submission" date="2020-11" db="EMBL/GenBank/DDBJ databases">
        <authorList>
            <person name="Tran Van P."/>
        </authorList>
    </citation>
    <scope>NUCLEOTIDE SEQUENCE</scope>
</reference>
<keyword evidence="9" id="KW-1185">Reference proteome</keyword>
<dbReference type="PRINTS" id="PR00722">
    <property type="entry name" value="CHYMOTRYPSIN"/>
</dbReference>
<evidence type="ECO:0000259" key="7">
    <source>
        <dbReference type="PROSITE" id="PS50240"/>
    </source>
</evidence>
<feature type="domain" description="Peptidase S1" evidence="7">
    <location>
        <begin position="1"/>
        <end position="209"/>
    </location>
</feature>
<organism evidence="8">
    <name type="scientific">Oppiella nova</name>
    <dbReference type="NCBI Taxonomy" id="334625"/>
    <lineage>
        <taxon>Eukaryota</taxon>
        <taxon>Metazoa</taxon>
        <taxon>Ecdysozoa</taxon>
        <taxon>Arthropoda</taxon>
        <taxon>Chelicerata</taxon>
        <taxon>Arachnida</taxon>
        <taxon>Acari</taxon>
        <taxon>Acariformes</taxon>
        <taxon>Sarcoptiformes</taxon>
        <taxon>Oribatida</taxon>
        <taxon>Brachypylina</taxon>
        <taxon>Oppioidea</taxon>
        <taxon>Oppiidae</taxon>
        <taxon>Oppiella</taxon>
    </lineage>
</organism>
<evidence type="ECO:0000256" key="1">
    <source>
        <dbReference type="ARBA" id="ARBA00007664"/>
    </source>
</evidence>
<dbReference type="PROSITE" id="PS00134">
    <property type="entry name" value="TRYPSIN_HIS"/>
    <property type="match status" value="1"/>
</dbReference>
<dbReference type="GO" id="GO:0004252">
    <property type="term" value="F:serine-type endopeptidase activity"/>
    <property type="evidence" value="ECO:0007669"/>
    <property type="project" value="InterPro"/>
</dbReference>
<evidence type="ECO:0000256" key="2">
    <source>
        <dbReference type="ARBA" id="ARBA00022670"/>
    </source>
</evidence>
<dbReference type="SMART" id="SM00020">
    <property type="entry name" value="Tryp_SPc"/>
    <property type="match status" value="1"/>
</dbReference>
<dbReference type="FunFam" id="2.40.10.10:FF:000036">
    <property type="entry name" value="Trypsin beta"/>
    <property type="match status" value="1"/>
</dbReference>
<dbReference type="EMBL" id="OC922313">
    <property type="protein sequence ID" value="CAD7654088.1"/>
    <property type="molecule type" value="Genomic_DNA"/>
</dbReference>
<dbReference type="InterPro" id="IPR009003">
    <property type="entry name" value="Peptidase_S1_PA"/>
</dbReference>
<evidence type="ECO:0000256" key="4">
    <source>
        <dbReference type="ARBA" id="ARBA00022825"/>
    </source>
</evidence>
<comment type="similarity">
    <text evidence="1">Belongs to the peptidase S1 family.</text>
</comment>
<dbReference type="InterPro" id="IPR018114">
    <property type="entry name" value="TRYPSIN_HIS"/>
</dbReference>
<keyword evidence="5" id="KW-1015">Disulfide bond</keyword>
<dbReference type="OrthoDB" id="6493161at2759"/>
<dbReference type="InterPro" id="IPR033116">
    <property type="entry name" value="TRYPSIN_SER"/>
</dbReference>
<name>A0A7R9QPW5_9ACAR</name>
<keyword evidence="4 6" id="KW-0720">Serine protease</keyword>
<protein>
    <recommendedName>
        <fullName evidence="7">Peptidase S1 domain-containing protein</fullName>
    </recommendedName>
</protein>
<evidence type="ECO:0000256" key="5">
    <source>
        <dbReference type="ARBA" id="ARBA00023157"/>
    </source>
</evidence>
<dbReference type="EMBL" id="CAJPVJ010007488">
    <property type="protein sequence ID" value="CAG2171275.1"/>
    <property type="molecule type" value="Genomic_DNA"/>
</dbReference>
<accession>A0A7R9QPW5</accession>
<dbReference type="Gene3D" id="2.40.10.10">
    <property type="entry name" value="Trypsin-like serine proteases"/>
    <property type="match status" value="2"/>
</dbReference>
<dbReference type="InterPro" id="IPR050430">
    <property type="entry name" value="Peptidase_S1"/>
</dbReference>
<dbReference type="PANTHER" id="PTHR24276:SF91">
    <property type="entry name" value="AT26814P-RELATED"/>
    <property type="match status" value="1"/>
</dbReference>
<dbReference type="PROSITE" id="PS00135">
    <property type="entry name" value="TRYPSIN_SER"/>
    <property type="match status" value="1"/>
</dbReference>
<dbReference type="InterPro" id="IPR043504">
    <property type="entry name" value="Peptidase_S1_PA_chymotrypsin"/>
</dbReference>
<dbReference type="CDD" id="cd00190">
    <property type="entry name" value="Tryp_SPc"/>
    <property type="match status" value="1"/>
</dbReference>
<gene>
    <name evidence="8" type="ORF">ONB1V03_LOCUS10738</name>
</gene>